<sequence length="108" mass="11362">MGFGCGWTGEGNDLTLVVGWLASGILKPAYMFTSLGVGSNLITDALGALIMVKSPRSPWSELTLSPLDVILGGKTPSLVQPGMLYTSARCLIVQHRYRSGHARSPGGT</sequence>
<organism evidence="1 2">
    <name type="scientific">Plakobranchus ocellatus</name>
    <dbReference type="NCBI Taxonomy" id="259542"/>
    <lineage>
        <taxon>Eukaryota</taxon>
        <taxon>Metazoa</taxon>
        <taxon>Spiralia</taxon>
        <taxon>Lophotrochozoa</taxon>
        <taxon>Mollusca</taxon>
        <taxon>Gastropoda</taxon>
        <taxon>Heterobranchia</taxon>
        <taxon>Euthyneura</taxon>
        <taxon>Panpulmonata</taxon>
        <taxon>Sacoglossa</taxon>
        <taxon>Placobranchoidea</taxon>
        <taxon>Plakobranchidae</taxon>
        <taxon>Plakobranchus</taxon>
    </lineage>
</organism>
<dbReference type="AlphaFoldDB" id="A0AAV4D8W6"/>
<evidence type="ECO:0000313" key="2">
    <source>
        <dbReference type="Proteomes" id="UP000735302"/>
    </source>
</evidence>
<gene>
    <name evidence="1" type="ORF">PoB_006709200</name>
</gene>
<evidence type="ECO:0000313" key="1">
    <source>
        <dbReference type="EMBL" id="GFO40587.1"/>
    </source>
</evidence>
<reference evidence="1 2" key="1">
    <citation type="journal article" date="2021" name="Elife">
        <title>Chloroplast acquisition without the gene transfer in kleptoplastic sea slugs, Plakobranchus ocellatus.</title>
        <authorList>
            <person name="Maeda T."/>
            <person name="Takahashi S."/>
            <person name="Yoshida T."/>
            <person name="Shimamura S."/>
            <person name="Takaki Y."/>
            <person name="Nagai Y."/>
            <person name="Toyoda A."/>
            <person name="Suzuki Y."/>
            <person name="Arimoto A."/>
            <person name="Ishii H."/>
            <person name="Satoh N."/>
            <person name="Nishiyama T."/>
            <person name="Hasebe M."/>
            <person name="Maruyama T."/>
            <person name="Minagawa J."/>
            <person name="Obokata J."/>
            <person name="Shigenobu S."/>
        </authorList>
    </citation>
    <scope>NUCLEOTIDE SEQUENCE [LARGE SCALE GENOMIC DNA]</scope>
</reference>
<dbReference type="Proteomes" id="UP000735302">
    <property type="component" value="Unassembled WGS sequence"/>
</dbReference>
<name>A0AAV4D8W6_9GAST</name>
<comment type="caution">
    <text evidence="1">The sequence shown here is derived from an EMBL/GenBank/DDBJ whole genome shotgun (WGS) entry which is preliminary data.</text>
</comment>
<dbReference type="EMBL" id="BLXT01007620">
    <property type="protein sequence ID" value="GFO40587.1"/>
    <property type="molecule type" value="Genomic_DNA"/>
</dbReference>
<keyword evidence="2" id="KW-1185">Reference proteome</keyword>
<proteinExistence type="predicted"/>
<accession>A0AAV4D8W6</accession>
<protein>
    <submittedName>
        <fullName evidence="1">Uncharacterized protein</fullName>
    </submittedName>
</protein>